<dbReference type="AlphaFoldDB" id="S4Y052"/>
<accession>S4Y052</accession>
<dbReference type="SUPFAM" id="SSF53474">
    <property type="entry name" value="alpha/beta-Hydrolases"/>
    <property type="match status" value="1"/>
</dbReference>
<evidence type="ECO:0008006" key="3">
    <source>
        <dbReference type="Google" id="ProtNLM"/>
    </source>
</evidence>
<evidence type="ECO:0000313" key="1">
    <source>
        <dbReference type="EMBL" id="AGP36288.1"/>
    </source>
</evidence>
<dbReference type="STRING" id="1254432.SCE1572_18405"/>
<gene>
    <name evidence="1" type="ORF">SCE1572_18405</name>
</gene>
<dbReference type="Proteomes" id="UP000014803">
    <property type="component" value="Chromosome"/>
</dbReference>
<dbReference type="Gene3D" id="3.40.50.1820">
    <property type="entry name" value="alpha/beta hydrolase"/>
    <property type="match status" value="1"/>
</dbReference>
<name>S4Y052_SORCE</name>
<reference evidence="1 2" key="1">
    <citation type="journal article" date="2013" name="Sci. Rep.">
        <title>Extraordinary expansion of a Sorangium cellulosum genome from an alkaline milieu.</title>
        <authorList>
            <person name="Han K."/>
            <person name="Li Z.F."/>
            <person name="Peng R."/>
            <person name="Zhu L.P."/>
            <person name="Zhou T."/>
            <person name="Wang L.G."/>
            <person name="Li S.G."/>
            <person name="Zhang X.B."/>
            <person name="Hu W."/>
            <person name="Wu Z.H."/>
            <person name="Qin N."/>
            <person name="Li Y.Z."/>
        </authorList>
    </citation>
    <scope>NUCLEOTIDE SEQUENCE [LARGE SCALE GENOMIC DNA]</scope>
    <source>
        <strain evidence="1 2">So0157-2</strain>
    </source>
</reference>
<dbReference type="PATRIC" id="fig|1254432.3.peg.4166"/>
<dbReference type="InterPro" id="IPR029058">
    <property type="entry name" value="AB_hydrolase_fold"/>
</dbReference>
<dbReference type="EMBL" id="CP003969">
    <property type="protein sequence ID" value="AGP36288.1"/>
    <property type="molecule type" value="Genomic_DNA"/>
</dbReference>
<dbReference type="HOGENOM" id="CLU_1151210_0_0_7"/>
<dbReference type="RefSeq" id="WP_020735622.1">
    <property type="nucleotide sequence ID" value="NC_021658.1"/>
</dbReference>
<organism evidence="1 2">
    <name type="scientific">Sorangium cellulosum So0157-2</name>
    <dbReference type="NCBI Taxonomy" id="1254432"/>
    <lineage>
        <taxon>Bacteria</taxon>
        <taxon>Pseudomonadati</taxon>
        <taxon>Myxococcota</taxon>
        <taxon>Polyangia</taxon>
        <taxon>Polyangiales</taxon>
        <taxon>Polyangiaceae</taxon>
        <taxon>Sorangium</taxon>
    </lineage>
</organism>
<sequence>MSLAVLAAGCSKEERALAEERPVEPAAVDAPEAVDPPLVATEMAVPGDLPAFVVTGRGGACPRMVFLHGMCGHGLGYVQAMQGAAREHGGVLGLQGDVPCGGGPFSKYSPNPEEQDRRIRSALAACGGEAEDLVVIGYSQGAYIAERLAERWPERYSRLVLIGAPTTPAAARLRDIRGAVMISGEHDAKYRMKEGAGGLMAAKIPAVYREMPGARHGEMPEAERVMDEALDWLDANARPRP</sequence>
<evidence type="ECO:0000313" key="2">
    <source>
        <dbReference type="Proteomes" id="UP000014803"/>
    </source>
</evidence>
<protein>
    <recommendedName>
        <fullName evidence="3">AB hydrolase-1 domain-containing protein</fullName>
    </recommendedName>
</protein>
<dbReference type="eggNOG" id="COG0400">
    <property type="taxonomic scope" value="Bacteria"/>
</dbReference>
<dbReference type="KEGG" id="scu:SCE1572_18405"/>
<proteinExistence type="predicted"/>